<dbReference type="AlphaFoldDB" id="A0A834FS00"/>
<reference evidence="1" key="1">
    <citation type="journal article" name="BMC Genomics">
        <title>Long-read sequencing and de novo genome assembly of marine medaka (Oryzias melastigma).</title>
        <authorList>
            <person name="Liang P."/>
            <person name="Saqib H.S.A."/>
            <person name="Ni X."/>
            <person name="Shen Y."/>
        </authorList>
    </citation>
    <scope>NUCLEOTIDE SEQUENCE</scope>
    <source>
        <strain evidence="1">Bigg-433</strain>
    </source>
</reference>
<organism evidence="1 2">
    <name type="scientific">Oryzias melastigma</name>
    <name type="common">Marine medaka</name>
    <dbReference type="NCBI Taxonomy" id="30732"/>
    <lineage>
        <taxon>Eukaryota</taxon>
        <taxon>Metazoa</taxon>
        <taxon>Chordata</taxon>
        <taxon>Craniata</taxon>
        <taxon>Vertebrata</taxon>
        <taxon>Euteleostomi</taxon>
        <taxon>Actinopterygii</taxon>
        <taxon>Neopterygii</taxon>
        <taxon>Teleostei</taxon>
        <taxon>Neoteleostei</taxon>
        <taxon>Acanthomorphata</taxon>
        <taxon>Ovalentaria</taxon>
        <taxon>Atherinomorphae</taxon>
        <taxon>Beloniformes</taxon>
        <taxon>Adrianichthyidae</taxon>
        <taxon>Oryziinae</taxon>
        <taxon>Oryzias</taxon>
    </lineage>
</organism>
<proteinExistence type="predicted"/>
<comment type="caution">
    <text evidence="1">The sequence shown here is derived from an EMBL/GenBank/DDBJ whole genome shotgun (WGS) entry which is preliminary data.</text>
</comment>
<dbReference type="EMBL" id="WKFB01000005">
    <property type="protein sequence ID" value="KAF6739503.1"/>
    <property type="molecule type" value="Genomic_DNA"/>
</dbReference>
<sequence>MNEGPPHAYECGLLALESAGPVLLQNFQRNRRRCLGKVSDGDSVAELTEETAEEVNCRGGAFCGVVVVGGPVVFFSLLLDTIEEPVIP</sequence>
<gene>
    <name evidence="1" type="ORF">FQA47_020087</name>
</gene>
<accession>A0A834FS00</accession>
<protein>
    <submittedName>
        <fullName evidence="1">Uncharacterized protein</fullName>
    </submittedName>
</protein>
<evidence type="ECO:0000313" key="1">
    <source>
        <dbReference type="EMBL" id="KAF6739503.1"/>
    </source>
</evidence>
<name>A0A834FS00_ORYME</name>
<evidence type="ECO:0000313" key="2">
    <source>
        <dbReference type="Proteomes" id="UP000646548"/>
    </source>
</evidence>
<dbReference type="Proteomes" id="UP000646548">
    <property type="component" value="Unassembled WGS sequence"/>
</dbReference>